<dbReference type="InterPro" id="IPR029063">
    <property type="entry name" value="SAM-dependent_MTases_sf"/>
</dbReference>
<dbReference type="AlphaFoldDB" id="A0AAT9FMK7"/>
<dbReference type="EMBL" id="AP026866">
    <property type="protein sequence ID" value="BDS07188.1"/>
    <property type="molecule type" value="Genomic_DNA"/>
</dbReference>
<dbReference type="Pfam" id="PF08241">
    <property type="entry name" value="Methyltransf_11"/>
    <property type="match status" value="1"/>
</dbReference>
<sequence>MADVYESDQLLSEYLLMHYGPDDELMPWGFGPKDAIGFPARTVAYFPEEKCDRALDLGCAVGRSSFELSQRADEVIGIDFSQNFIDAAETIRREGKIDYHMLDTGSQTRPATASLPARSQADHVRFLQGDAMNLPDDLGSFDRVHAANLICRLPEPLKLLNRLPDLVRPGGMLVLATPCTWLDSFTPPENQPKEDTFSWLKSQLEGDFELTGRHDEPFLIRETARKFQWTVSLVSVWKRKA</sequence>
<dbReference type="SUPFAM" id="SSF53335">
    <property type="entry name" value="S-adenosyl-L-methionine-dependent methyltransferases"/>
    <property type="match status" value="1"/>
</dbReference>
<gene>
    <name evidence="2" type="ORF">NT6N_22280</name>
</gene>
<accession>A0AAT9FMK7</accession>
<proteinExistence type="predicted"/>
<dbReference type="InterPro" id="IPR027625">
    <property type="entry name" value="OvoA_Cterm"/>
</dbReference>
<dbReference type="NCBIfam" id="TIGR04345">
    <property type="entry name" value="ovoA_Cterm"/>
    <property type="match status" value="1"/>
</dbReference>
<feature type="domain" description="Methyltransferase type 11" evidence="1">
    <location>
        <begin position="55"/>
        <end position="175"/>
    </location>
</feature>
<dbReference type="InterPro" id="IPR013216">
    <property type="entry name" value="Methyltransf_11"/>
</dbReference>
<evidence type="ECO:0000259" key="1">
    <source>
        <dbReference type="Pfam" id="PF08241"/>
    </source>
</evidence>
<dbReference type="PANTHER" id="PTHR45445:SF2">
    <property type="entry name" value="METHYLTRANSFERASE TYPE 11 DOMAIN-CONTAINING PROTEIN"/>
    <property type="match status" value="1"/>
</dbReference>
<dbReference type="GO" id="GO:0008757">
    <property type="term" value="F:S-adenosylmethionine-dependent methyltransferase activity"/>
    <property type="evidence" value="ECO:0007669"/>
    <property type="project" value="InterPro"/>
</dbReference>
<dbReference type="PANTHER" id="PTHR45445">
    <property type="match status" value="1"/>
</dbReference>
<name>A0AAT9FMK7_9BACT</name>
<evidence type="ECO:0000313" key="2">
    <source>
        <dbReference type="EMBL" id="BDS07188.1"/>
    </source>
</evidence>
<dbReference type="CDD" id="cd02440">
    <property type="entry name" value="AdoMet_MTases"/>
    <property type="match status" value="1"/>
</dbReference>
<reference evidence="2" key="1">
    <citation type="submission" date="2024-07" db="EMBL/GenBank/DDBJ databases">
        <title>Complete genome sequence of Verrucomicrobiaceae bacterium NT6N.</title>
        <authorList>
            <person name="Huang C."/>
            <person name="Takami H."/>
            <person name="Hamasaki K."/>
        </authorList>
    </citation>
    <scope>NUCLEOTIDE SEQUENCE</scope>
    <source>
        <strain evidence="2">NT6N</strain>
    </source>
</reference>
<dbReference type="KEGG" id="osu:NT6N_22280"/>
<dbReference type="Gene3D" id="3.40.50.150">
    <property type="entry name" value="Vaccinia Virus protein VP39"/>
    <property type="match status" value="1"/>
</dbReference>
<organism evidence="2">
    <name type="scientific">Oceaniferula spumae</name>
    <dbReference type="NCBI Taxonomy" id="2979115"/>
    <lineage>
        <taxon>Bacteria</taxon>
        <taxon>Pseudomonadati</taxon>
        <taxon>Verrucomicrobiota</taxon>
        <taxon>Verrucomicrobiia</taxon>
        <taxon>Verrucomicrobiales</taxon>
        <taxon>Verrucomicrobiaceae</taxon>
        <taxon>Oceaniferula</taxon>
    </lineage>
</organism>
<protein>
    <recommendedName>
        <fullName evidence="1">Methyltransferase type 11 domain-containing protein</fullName>
    </recommendedName>
</protein>